<dbReference type="EMBL" id="JAUEPT010000055">
    <property type="protein sequence ID" value="KAK0436438.1"/>
    <property type="molecule type" value="Genomic_DNA"/>
</dbReference>
<dbReference type="PROSITE" id="PS51480">
    <property type="entry name" value="DHAL"/>
    <property type="match status" value="1"/>
</dbReference>
<dbReference type="PANTHER" id="PTHR28629">
    <property type="entry name" value="TRIOKINASE/FMN CYCLASE"/>
    <property type="match status" value="1"/>
</dbReference>
<feature type="domain" description="DhaL" evidence="13">
    <location>
        <begin position="495"/>
        <end position="704"/>
    </location>
</feature>
<accession>A0AA39J906</accession>
<dbReference type="GO" id="GO:0005524">
    <property type="term" value="F:ATP binding"/>
    <property type="evidence" value="ECO:0007669"/>
    <property type="project" value="UniProtKB-KW"/>
</dbReference>
<evidence type="ECO:0000256" key="10">
    <source>
        <dbReference type="ARBA" id="ARBA00048898"/>
    </source>
</evidence>
<dbReference type="InterPro" id="IPR036117">
    <property type="entry name" value="DhaL_dom_sf"/>
</dbReference>
<dbReference type="FunFam" id="3.30.1180.20:FF:000001">
    <property type="entry name" value="Dihydroxyacetone kinase 1"/>
    <property type="match status" value="1"/>
</dbReference>
<dbReference type="Gene3D" id="1.25.40.340">
    <property type="match status" value="1"/>
</dbReference>
<dbReference type="GO" id="GO:0019563">
    <property type="term" value="P:glycerol catabolic process"/>
    <property type="evidence" value="ECO:0007669"/>
    <property type="project" value="TreeGrafter"/>
</dbReference>
<dbReference type="SUPFAM" id="SSF101473">
    <property type="entry name" value="DhaL-like"/>
    <property type="match status" value="1"/>
</dbReference>
<dbReference type="Pfam" id="PF02734">
    <property type="entry name" value="Dak2"/>
    <property type="match status" value="1"/>
</dbReference>
<evidence type="ECO:0000259" key="13">
    <source>
        <dbReference type="PROSITE" id="PS51480"/>
    </source>
</evidence>
<evidence type="ECO:0000256" key="8">
    <source>
        <dbReference type="ARBA" id="ARBA00022840"/>
    </source>
</evidence>
<keyword evidence="8" id="KW-0067">ATP-binding</keyword>
<comment type="catalytic activity">
    <reaction evidence="9">
        <text>D-glyceraldehyde + ATP = D-glyceraldehyde 3-phosphate + ADP + H(+)</text>
        <dbReference type="Rhea" id="RHEA:13941"/>
        <dbReference type="ChEBI" id="CHEBI:15378"/>
        <dbReference type="ChEBI" id="CHEBI:17378"/>
        <dbReference type="ChEBI" id="CHEBI:30616"/>
        <dbReference type="ChEBI" id="CHEBI:59776"/>
        <dbReference type="ChEBI" id="CHEBI:456216"/>
        <dbReference type="EC" id="2.7.1.28"/>
    </reaction>
</comment>
<evidence type="ECO:0000256" key="1">
    <source>
        <dbReference type="ARBA" id="ARBA00003264"/>
    </source>
</evidence>
<evidence type="ECO:0000256" key="3">
    <source>
        <dbReference type="ARBA" id="ARBA00008757"/>
    </source>
</evidence>
<dbReference type="Proteomes" id="UP001175226">
    <property type="component" value="Unassembled WGS sequence"/>
</dbReference>
<dbReference type="FunFam" id="3.40.50.10440:FF:000001">
    <property type="entry name" value="Dihydroxyacetone kinase, DhaK subunit"/>
    <property type="match status" value="1"/>
</dbReference>
<dbReference type="PROSITE" id="PS51481">
    <property type="entry name" value="DHAK"/>
    <property type="match status" value="1"/>
</dbReference>
<proteinExistence type="inferred from homology"/>
<dbReference type="SUPFAM" id="SSF82549">
    <property type="entry name" value="DAK1/DegV-like"/>
    <property type="match status" value="1"/>
</dbReference>
<dbReference type="Gene3D" id="3.40.50.10440">
    <property type="entry name" value="Dihydroxyacetone kinase, domain 1"/>
    <property type="match status" value="1"/>
</dbReference>
<comment type="similarity">
    <text evidence="3">Belongs to the dihydroxyacetone kinase (DAK) family.</text>
</comment>
<feature type="domain" description="DhaK" evidence="14">
    <location>
        <begin position="88"/>
        <end position="451"/>
    </location>
</feature>
<name>A0AA39J906_9AGAR</name>
<evidence type="ECO:0000256" key="4">
    <source>
        <dbReference type="ARBA" id="ARBA00022679"/>
    </source>
</evidence>
<evidence type="ECO:0000256" key="6">
    <source>
        <dbReference type="ARBA" id="ARBA00022777"/>
    </source>
</evidence>
<feature type="binding site" evidence="12">
    <location>
        <begin position="133"/>
        <end position="136"/>
    </location>
    <ligand>
        <name>substrate</name>
    </ligand>
</feature>
<dbReference type="InterPro" id="IPR004007">
    <property type="entry name" value="DhaL_dom"/>
</dbReference>
<dbReference type="InterPro" id="IPR050861">
    <property type="entry name" value="Dihydroxyacetone_Kinase"/>
</dbReference>
<evidence type="ECO:0000313" key="15">
    <source>
        <dbReference type="EMBL" id="KAK0436438.1"/>
    </source>
</evidence>
<reference evidence="15" key="1">
    <citation type="submission" date="2023-06" db="EMBL/GenBank/DDBJ databases">
        <authorList>
            <consortium name="Lawrence Berkeley National Laboratory"/>
            <person name="Ahrendt S."/>
            <person name="Sahu N."/>
            <person name="Indic B."/>
            <person name="Wong-Bajracharya J."/>
            <person name="Merenyi Z."/>
            <person name="Ke H.-M."/>
            <person name="Monk M."/>
            <person name="Kocsube S."/>
            <person name="Drula E."/>
            <person name="Lipzen A."/>
            <person name="Balint B."/>
            <person name="Henrissat B."/>
            <person name="Andreopoulos B."/>
            <person name="Martin F.M."/>
            <person name="Harder C.B."/>
            <person name="Rigling D."/>
            <person name="Ford K.L."/>
            <person name="Foster G.D."/>
            <person name="Pangilinan J."/>
            <person name="Papanicolaou A."/>
            <person name="Barry K."/>
            <person name="LaButti K."/>
            <person name="Viragh M."/>
            <person name="Koriabine M."/>
            <person name="Yan M."/>
            <person name="Riley R."/>
            <person name="Champramary S."/>
            <person name="Plett K.L."/>
            <person name="Tsai I.J."/>
            <person name="Slot J."/>
            <person name="Sipos G."/>
            <person name="Plett J."/>
            <person name="Nagy L.G."/>
            <person name="Grigoriev I.V."/>
        </authorList>
    </citation>
    <scope>NUCLEOTIDE SEQUENCE</scope>
    <source>
        <strain evidence="15">FPL87.14</strain>
    </source>
</reference>
<dbReference type="GO" id="GO:0004371">
    <property type="term" value="F:glycerone kinase activity"/>
    <property type="evidence" value="ECO:0007669"/>
    <property type="project" value="UniProtKB-EC"/>
</dbReference>
<evidence type="ECO:0000256" key="11">
    <source>
        <dbReference type="PIRSR" id="PIRSR612734-1"/>
    </source>
</evidence>
<feature type="binding site" evidence="12">
    <location>
        <position position="189"/>
    </location>
    <ligand>
        <name>substrate</name>
    </ligand>
</feature>
<comment type="pathway">
    <text evidence="2">Polyol metabolism; glycerol fermentation; glycerone phosphate from glycerol (oxidative route): step 2/2.</text>
</comment>
<keyword evidence="4" id="KW-0808">Transferase</keyword>
<evidence type="ECO:0000259" key="14">
    <source>
        <dbReference type="PROSITE" id="PS51481"/>
    </source>
</evidence>
<dbReference type="Gene3D" id="3.30.1180.20">
    <property type="entry name" value="Dihydroxyacetone kinase, domain 2"/>
    <property type="match status" value="1"/>
</dbReference>
<protein>
    <submittedName>
        <fullName evidence="15">Dak1-domain-containing protein</fullName>
    </submittedName>
</protein>
<dbReference type="SMART" id="SM01120">
    <property type="entry name" value="Dak2"/>
    <property type="match status" value="1"/>
</dbReference>
<dbReference type="NCBIfam" id="TIGR02361">
    <property type="entry name" value="dak_ATP"/>
    <property type="match status" value="1"/>
</dbReference>
<keyword evidence="5" id="KW-0547">Nucleotide-binding</keyword>
<gene>
    <name evidence="15" type="ORF">EV421DRAFT_1125297</name>
</gene>
<dbReference type="AlphaFoldDB" id="A0AA39J906"/>
<comment type="function">
    <text evidence="1">Catalyzes both the phosphorylation of dihydroxyacetone and of glyceraldehyde.</text>
</comment>
<sequence length="710" mass="75320">MVRRLTWSSTNDFKAIPRMPSPPCQEDLPLTTEGNLWSRDRLRCASECGAPSFPRYTATRSGIVPGHTPDTLSVEFTHPTMDRHIFPEHSSLVLRSLKGLVGSHPSLTLLPQTKTVINAAHDPSKVTLICGGGAGHEPGSTGFVGKGFLSASVSGDIFASPSAKQVYTAVKAVPSNEGTILIITNYTGDNLHFGLACQQARANGIDNIAILPVCDDVSVGRTKGALVGRRAMAGTILVCKILGAASEAGYSFQETLSLGKAVTGGLLSIGCTLGHCHVPGRDNAKYGVIDEDTIEIGLGLHNEPGVYVVSPQPPPDKLIEKMLDLLLNQEDKERSFVPFEEKDSVVLFVNNMGGMSTLEMYAVVDEVTRQLGMLILHVLSFSSCSTISLESHPLKIRIARTHCGSFMTSLNAPGFSISLLNLSFVARARNNGKGEAEIIELVDAPHASAAWPGSNLSLVPEHLARRTREERFVDVVEEPVVKVEENSTKVQVDPETLRRVIKAGAQAVLASEPDLTKWDTIVGDGDCGETCAAGSKAILRALDDGLGKDGDLVGVLREVTETIDDTCGGTLGAIYSIFLAALTAEVRLLGAEGREVNMGMWGEAAGRAIETLGHSTKARVGHRTVMDALIPFAEGLSSATSTSVSETEILREAIRRCVAGGEGTKDLVAKLGRATYVGEKESEGGLPPDPGAMSMVAFCRGIGAELGIHV</sequence>
<dbReference type="InterPro" id="IPR012734">
    <property type="entry name" value="DhaK_ATP"/>
</dbReference>
<evidence type="ECO:0000256" key="7">
    <source>
        <dbReference type="ARBA" id="ARBA00022798"/>
    </source>
</evidence>
<evidence type="ECO:0000256" key="2">
    <source>
        <dbReference type="ARBA" id="ARBA00004778"/>
    </source>
</evidence>
<dbReference type="Pfam" id="PF02733">
    <property type="entry name" value="Dak1"/>
    <property type="match status" value="1"/>
</dbReference>
<comment type="caution">
    <text evidence="15">The sequence shown here is derived from an EMBL/GenBank/DDBJ whole genome shotgun (WGS) entry which is preliminary data.</text>
</comment>
<keyword evidence="7" id="KW-0319">Glycerol metabolism</keyword>
<evidence type="ECO:0000313" key="16">
    <source>
        <dbReference type="Proteomes" id="UP001175226"/>
    </source>
</evidence>
<dbReference type="GO" id="GO:0005829">
    <property type="term" value="C:cytosol"/>
    <property type="evidence" value="ECO:0007669"/>
    <property type="project" value="TreeGrafter"/>
</dbReference>
<feature type="active site" description="Tele-hemiaminal-histidine intermediate" evidence="11">
    <location>
        <position position="301"/>
    </location>
</feature>
<keyword evidence="16" id="KW-1185">Reference proteome</keyword>
<dbReference type="GO" id="GO:0050354">
    <property type="term" value="F:triokinase activity"/>
    <property type="evidence" value="ECO:0007669"/>
    <property type="project" value="UniProtKB-EC"/>
</dbReference>
<evidence type="ECO:0000256" key="12">
    <source>
        <dbReference type="PIRSR" id="PIRSR612734-2"/>
    </source>
</evidence>
<organism evidence="15 16">
    <name type="scientific">Armillaria borealis</name>
    <dbReference type="NCBI Taxonomy" id="47425"/>
    <lineage>
        <taxon>Eukaryota</taxon>
        <taxon>Fungi</taxon>
        <taxon>Dikarya</taxon>
        <taxon>Basidiomycota</taxon>
        <taxon>Agaricomycotina</taxon>
        <taxon>Agaricomycetes</taxon>
        <taxon>Agaricomycetidae</taxon>
        <taxon>Agaricales</taxon>
        <taxon>Marasmiineae</taxon>
        <taxon>Physalacriaceae</taxon>
        <taxon>Armillaria</taxon>
    </lineage>
</organism>
<dbReference type="FunFam" id="1.25.40.340:FF:000002">
    <property type="entry name" value="Dihydroxyacetone kinase, L subunit"/>
    <property type="match status" value="1"/>
</dbReference>
<evidence type="ECO:0000256" key="9">
    <source>
        <dbReference type="ARBA" id="ARBA00047974"/>
    </source>
</evidence>
<comment type="catalytic activity">
    <reaction evidence="10">
        <text>dihydroxyacetone + ATP = dihydroxyacetone phosphate + ADP + H(+)</text>
        <dbReference type="Rhea" id="RHEA:15773"/>
        <dbReference type="ChEBI" id="CHEBI:15378"/>
        <dbReference type="ChEBI" id="CHEBI:16016"/>
        <dbReference type="ChEBI" id="CHEBI:30616"/>
        <dbReference type="ChEBI" id="CHEBI:57642"/>
        <dbReference type="ChEBI" id="CHEBI:456216"/>
        <dbReference type="EC" id="2.7.1.29"/>
    </reaction>
</comment>
<evidence type="ECO:0000256" key="5">
    <source>
        <dbReference type="ARBA" id="ARBA00022741"/>
    </source>
</evidence>
<dbReference type="InterPro" id="IPR004006">
    <property type="entry name" value="DhaK_dom"/>
</dbReference>
<dbReference type="PANTHER" id="PTHR28629:SF4">
    <property type="entry name" value="TRIOKINASE_FMN CYCLASE"/>
    <property type="match status" value="1"/>
</dbReference>
<keyword evidence="6" id="KW-0418">Kinase</keyword>